<feature type="compositionally biased region" description="Polar residues" evidence="1">
    <location>
        <begin position="1"/>
        <end position="10"/>
    </location>
</feature>
<evidence type="ECO:0000313" key="2">
    <source>
        <dbReference type="EMBL" id="ONK64590.1"/>
    </source>
</evidence>
<reference evidence="3" key="1">
    <citation type="journal article" date="2017" name="Nat. Commun.">
        <title>The asparagus genome sheds light on the origin and evolution of a young Y chromosome.</title>
        <authorList>
            <person name="Harkess A."/>
            <person name="Zhou J."/>
            <person name="Xu C."/>
            <person name="Bowers J.E."/>
            <person name="Van der Hulst R."/>
            <person name="Ayyampalayam S."/>
            <person name="Mercati F."/>
            <person name="Riccardi P."/>
            <person name="McKain M.R."/>
            <person name="Kakrana A."/>
            <person name="Tang H."/>
            <person name="Ray J."/>
            <person name="Groenendijk J."/>
            <person name="Arikit S."/>
            <person name="Mathioni S.M."/>
            <person name="Nakano M."/>
            <person name="Shan H."/>
            <person name="Telgmann-Rauber A."/>
            <person name="Kanno A."/>
            <person name="Yue Z."/>
            <person name="Chen H."/>
            <person name="Li W."/>
            <person name="Chen Y."/>
            <person name="Xu X."/>
            <person name="Zhang Y."/>
            <person name="Luo S."/>
            <person name="Chen H."/>
            <person name="Gao J."/>
            <person name="Mao Z."/>
            <person name="Pires J.C."/>
            <person name="Luo M."/>
            <person name="Kudrna D."/>
            <person name="Wing R.A."/>
            <person name="Meyers B.C."/>
            <person name="Yi K."/>
            <person name="Kong H."/>
            <person name="Lavrijsen P."/>
            <person name="Sunseri F."/>
            <person name="Falavigna A."/>
            <person name="Ye Y."/>
            <person name="Leebens-Mack J.H."/>
            <person name="Chen G."/>
        </authorList>
    </citation>
    <scope>NUCLEOTIDE SEQUENCE [LARGE SCALE GENOMIC DNA]</scope>
    <source>
        <strain evidence="3">cv. DH0086</strain>
    </source>
</reference>
<gene>
    <name evidence="2" type="ORF">A4U43_C07F27680</name>
</gene>
<dbReference type="Gramene" id="ONK64590">
    <property type="protein sequence ID" value="ONK64590"/>
    <property type="gene ID" value="A4U43_C07F27680"/>
</dbReference>
<protein>
    <submittedName>
        <fullName evidence="2">Uncharacterized protein</fullName>
    </submittedName>
</protein>
<evidence type="ECO:0000256" key="1">
    <source>
        <dbReference type="SAM" id="MobiDB-lite"/>
    </source>
</evidence>
<dbReference type="EMBL" id="CM007387">
    <property type="protein sequence ID" value="ONK64590.1"/>
    <property type="molecule type" value="Genomic_DNA"/>
</dbReference>
<feature type="region of interest" description="Disordered" evidence="1">
    <location>
        <begin position="1"/>
        <end position="22"/>
    </location>
</feature>
<dbReference type="AlphaFoldDB" id="A0A5P1EKM3"/>
<sequence length="92" mass="9323">MANEGGVSSATRERTTGYAEGCGGLRGVAEAVSGGEGDGAALIGRGLIGRGGEGVAQQCYWGELAAILEVEVEDSAGRRRVVRQLQGEALSD</sequence>
<name>A0A5P1EKM3_ASPOF</name>
<organism evidence="2 3">
    <name type="scientific">Asparagus officinalis</name>
    <name type="common">Garden asparagus</name>
    <dbReference type="NCBI Taxonomy" id="4686"/>
    <lineage>
        <taxon>Eukaryota</taxon>
        <taxon>Viridiplantae</taxon>
        <taxon>Streptophyta</taxon>
        <taxon>Embryophyta</taxon>
        <taxon>Tracheophyta</taxon>
        <taxon>Spermatophyta</taxon>
        <taxon>Magnoliopsida</taxon>
        <taxon>Liliopsida</taxon>
        <taxon>Asparagales</taxon>
        <taxon>Asparagaceae</taxon>
        <taxon>Asparagoideae</taxon>
        <taxon>Asparagus</taxon>
    </lineage>
</organism>
<evidence type="ECO:0000313" key="3">
    <source>
        <dbReference type="Proteomes" id="UP000243459"/>
    </source>
</evidence>
<keyword evidence="3" id="KW-1185">Reference proteome</keyword>
<proteinExistence type="predicted"/>
<accession>A0A5P1EKM3</accession>
<dbReference type="Proteomes" id="UP000243459">
    <property type="component" value="Chromosome 7"/>
</dbReference>